<dbReference type="PIRSF" id="PIRSF006060">
    <property type="entry name" value="AA_transporter"/>
    <property type="match status" value="1"/>
</dbReference>
<feature type="transmembrane region" description="Helical" evidence="6">
    <location>
        <begin position="32"/>
        <end position="53"/>
    </location>
</feature>
<dbReference type="RefSeq" id="WP_330385796.1">
    <property type="nucleotide sequence ID" value="NZ_FNGW01000003.1"/>
</dbReference>
<feature type="transmembrane region" description="Helical" evidence="6">
    <location>
        <begin position="102"/>
        <end position="128"/>
    </location>
</feature>
<dbReference type="GO" id="GO:0016020">
    <property type="term" value="C:membrane"/>
    <property type="evidence" value="ECO:0007669"/>
    <property type="project" value="UniProtKB-SubCell"/>
</dbReference>
<name>A0A1G9N3R7_9FIRM</name>
<proteinExistence type="predicted"/>
<keyword evidence="8" id="KW-1185">Reference proteome</keyword>
<feature type="transmembrane region" description="Helical" evidence="6">
    <location>
        <begin position="59"/>
        <end position="81"/>
    </location>
</feature>
<feature type="transmembrane region" description="Helical" evidence="6">
    <location>
        <begin position="254"/>
        <end position="278"/>
    </location>
</feature>
<gene>
    <name evidence="7" type="ORF">SAMN04515677_103465</name>
</gene>
<evidence type="ECO:0000256" key="4">
    <source>
        <dbReference type="ARBA" id="ARBA00022989"/>
    </source>
</evidence>
<dbReference type="GO" id="GO:0015171">
    <property type="term" value="F:amino acid transmembrane transporter activity"/>
    <property type="evidence" value="ECO:0007669"/>
    <property type="project" value="TreeGrafter"/>
</dbReference>
<dbReference type="Gene3D" id="1.20.1740.10">
    <property type="entry name" value="Amino acid/polyamine transporter I"/>
    <property type="match status" value="1"/>
</dbReference>
<evidence type="ECO:0000256" key="1">
    <source>
        <dbReference type="ARBA" id="ARBA00004141"/>
    </source>
</evidence>
<feature type="transmembrane region" description="Helical" evidence="6">
    <location>
        <begin position="407"/>
        <end position="426"/>
    </location>
</feature>
<keyword evidence="4 6" id="KW-1133">Transmembrane helix</keyword>
<feature type="transmembrane region" description="Helical" evidence="6">
    <location>
        <begin position="215"/>
        <end position="233"/>
    </location>
</feature>
<organism evidence="7 8">
    <name type="scientific">Romboutsia lituseburensis DSM 797</name>
    <dbReference type="NCBI Taxonomy" id="1121325"/>
    <lineage>
        <taxon>Bacteria</taxon>
        <taxon>Bacillati</taxon>
        <taxon>Bacillota</taxon>
        <taxon>Clostridia</taxon>
        <taxon>Peptostreptococcales</taxon>
        <taxon>Peptostreptococcaceae</taxon>
        <taxon>Romboutsia</taxon>
    </lineage>
</organism>
<feature type="transmembrane region" description="Helical" evidence="6">
    <location>
        <begin position="298"/>
        <end position="321"/>
    </location>
</feature>
<dbReference type="STRING" id="1121325.SAMN04515677_103465"/>
<evidence type="ECO:0000256" key="2">
    <source>
        <dbReference type="ARBA" id="ARBA00022448"/>
    </source>
</evidence>
<evidence type="ECO:0000313" key="7">
    <source>
        <dbReference type="EMBL" id="SDL81162.1"/>
    </source>
</evidence>
<evidence type="ECO:0000313" key="8">
    <source>
        <dbReference type="Proteomes" id="UP000199068"/>
    </source>
</evidence>
<keyword evidence="5 6" id="KW-0472">Membrane</keyword>
<feature type="transmembrane region" description="Helical" evidence="6">
    <location>
        <begin position="183"/>
        <end position="203"/>
    </location>
</feature>
<feature type="transmembrane region" description="Helical" evidence="6">
    <location>
        <begin position="378"/>
        <end position="395"/>
    </location>
</feature>
<dbReference type="EMBL" id="FNGW01000003">
    <property type="protein sequence ID" value="SDL81162.1"/>
    <property type="molecule type" value="Genomic_DNA"/>
</dbReference>
<dbReference type="PANTHER" id="PTHR43243">
    <property type="entry name" value="INNER MEMBRANE TRANSPORTER YGJI-RELATED"/>
    <property type="match status" value="1"/>
</dbReference>
<dbReference type="InterPro" id="IPR002293">
    <property type="entry name" value="AA/rel_permease1"/>
</dbReference>
<feature type="transmembrane region" description="Helical" evidence="6">
    <location>
        <begin position="432"/>
        <end position="450"/>
    </location>
</feature>
<dbReference type="AlphaFoldDB" id="A0A1G9N3R7"/>
<feature type="transmembrane region" description="Helical" evidence="6">
    <location>
        <begin position="148"/>
        <end position="171"/>
    </location>
</feature>
<sequence>MKMDFFRKKTVADFKETSENSGLKKNLRAFDLALLGIGSVVGTGVFVATGQGAMLAGPAVIISFIIAAVTSALCALTYAELSTMFPVSGSTYSYSYVAFGEIVAWIIGWNLMLTYLVSGAAVASGWSGTLVGMLNSYGIVLPEMFTKSILAGGFIDLPAVLVTCFITWLLYVGVSESAKVNNIIVGIKVFVILLFIFLGLTNIKPQNYIPFSPYGMGGIMSATAVIFFAYIGFDAVSTAAEETKNPKRDVPLGLLICLVSVVILYIGVALALTGMIPFKSINVMNAIPDALSQIGINWGSTLVATGAVIGMISTLLVTLYGQVRIFMAMSRDGLLPKAFASINEKHGTPASCTLITGIVTCIIAGFFPLTVIIDLCNIGTLFAFIAVSAGIIVLRKTMPNIERKFRCPWVPVLPLLAIVFCLYITLNIPLVTWIRFAIWILAGVIVYFLYGAKHSRLNKNNAHVEE</sequence>
<comment type="subcellular location">
    <subcellularLocation>
        <location evidence="1">Membrane</location>
        <topology evidence="1">Multi-pass membrane protein</topology>
    </subcellularLocation>
</comment>
<dbReference type="PANTHER" id="PTHR43243:SF4">
    <property type="entry name" value="CATIONIC AMINO ACID TRANSPORTER 4"/>
    <property type="match status" value="1"/>
</dbReference>
<protein>
    <submittedName>
        <fullName evidence="7">Amino acid/polyamine/organocation transporter, APC superfamily</fullName>
    </submittedName>
</protein>
<dbReference type="Pfam" id="PF13520">
    <property type="entry name" value="AA_permease_2"/>
    <property type="match status" value="1"/>
</dbReference>
<evidence type="ECO:0000256" key="5">
    <source>
        <dbReference type="ARBA" id="ARBA00023136"/>
    </source>
</evidence>
<accession>A0A1G9N3R7</accession>
<dbReference type="Proteomes" id="UP000199068">
    <property type="component" value="Unassembled WGS sequence"/>
</dbReference>
<keyword evidence="3 6" id="KW-0812">Transmembrane</keyword>
<feature type="transmembrane region" description="Helical" evidence="6">
    <location>
        <begin position="352"/>
        <end position="372"/>
    </location>
</feature>
<keyword evidence="2" id="KW-0813">Transport</keyword>
<reference evidence="7 8" key="1">
    <citation type="submission" date="2016-10" db="EMBL/GenBank/DDBJ databases">
        <authorList>
            <person name="de Groot N.N."/>
        </authorList>
    </citation>
    <scope>NUCLEOTIDE SEQUENCE [LARGE SCALE GENOMIC DNA]</scope>
    <source>
        <strain evidence="7 8">DSM 797</strain>
    </source>
</reference>
<evidence type="ECO:0000256" key="6">
    <source>
        <dbReference type="SAM" id="Phobius"/>
    </source>
</evidence>
<evidence type="ECO:0000256" key="3">
    <source>
        <dbReference type="ARBA" id="ARBA00022692"/>
    </source>
</evidence>